<keyword evidence="3" id="KW-1185">Reference proteome</keyword>
<dbReference type="RefSeq" id="XP_025346536.1">
    <property type="nucleotide sequence ID" value="XM_025495227.1"/>
</dbReference>
<sequence>MPSRATDLRQQSRFADPTPSRRASRVDVRRDGAGDAIEEDQNGVEDDEDGGVSDNEAPTSSRRKRSGAGASSSTGDDSDQRGQGSSRRPPKVSEDPAPQPLTMDSVALLKPSVRAWDDASSRLATVKGYYRETSATYAECNGEEGEEVRGDLIYGGLSGCVLMQY</sequence>
<accession>A0A316U1Y3</accession>
<feature type="compositionally biased region" description="Basic and acidic residues" evidence="1">
    <location>
        <begin position="24"/>
        <end position="33"/>
    </location>
</feature>
<evidence type="ECO:0000313" key="3">
    <source>
        <dbReference type="Proteomes" id="UP000245942"/>
    </source>
</evidence>
<gene>
    <name evidence="2" type="ORF">BCV69DRAFT_37506</name>
</gene>
<reference evidence="2 3" key="1">
    <citation type="journal article" date="2018" name="Mol. Biol. Evol.">
        <title>Broad Genomic Sampling Reveals a Smut Pathogenic Ancestry of the Fungal Clade Ustilaginomycotina.</title>
        <authorList>
            <person name="Kijpornyongpan T."/>
            <person name="Mondo S.J."/>
            <person name="Barry K."/>
            <person name="Sandor L."/>
            <person name="Lee J."/>
            <person name="Lipzen A."/>
            <person name="Pangilinan J."/>
            <person name="LaButti K."/>
            <person name="Hainaut M."/>
            <person name="Henrissat B."/>
            <person name="Grigoriev I.V."/>
            <person name="Spatafora J.W."/>
            <person name="Aime M.C."/>
        </authorList>
    </citation>
    <scope>NUCLEOTIDE SEQUENCE [LARGE SCALE GENOMIC DNA]</scope>
    <source>
        <strain evidence="2 3">MCA 4718</strain>
    </source>
</reference>
<proteinExistence type="predicted"/>
<dbReference type="Proteomes" id="UP000245942">
    <property type="component" value="Unassembled WGS sequence"/>
</dbReference>
<organism evidence="2 3">
    <name type="scientific">Pseudomicrostroma glucosiphilum</name>
    <dbReference type="NCBI Taxonomy" id="1684307"/>
    <lineage>
        <taxon>Eukaryota</taxon>
        <taxon>Fungi</taxon>
        <taxon>Dikarya</taxon>
        <taxon>Basidiomycota</taxon>
        <taxon>Ustilaginomycotina</taxon>
        <taxon>Exobasidiomycetes</taxon>
        <taxon>Microstromatales</taxon>
        <taxon>Microstromatales incertae sedis</taxon>
        <taxon>Pseudomicrostroma</taxon>
    </lineage>
</organism>
<evidence type="ECO:0000313" key="2">
    <source>
        <dbReference type="EMBL" id="PWN19376.1"/>
    </source>
</evidence>
<feature type="region of interest" description="Disordered" evidence="1">
    <location>
        <begin position="1"/>
        <end position="105"/>
    </location>
</feature>
<feature type="compositionally biased region" description="Acidic residues" evidence="1">
    <location>
        <begin position="36"/>
        <end position="51"/>
    </location>
</feature>
<protein>
    <submittedName>
        <fullName evidence="2">Uncharacterized protein</fullName>
    </submittedName>
</protein>
<dbReference type="AlphaFoldDB" id="A0A316U1Y3"/>
<evidence type="ECO:0000256" key="1">
    <source>
        <dbReference type="SAM" id="MobiDB-lite"/>
    </source>
</evidence>
<dbReference type="GeneID" id="37016961"/>
<name>A0A316U1Y3_9BASI</name>
<dbReference type="EMBL" id="KZ819331">
    <property type="protein sequence ID" value="PWN19376.1"/>
    <property type="molecule type" value="Genomic_DNA"/>
</dbReference>